<organism evidence="3">
    <name type="scientific">Candidatus Moduliflexus flocculans</name>
    <dbReference type="NCBI Taxonomy" id="1499966"/>
    <lineage>
        <taxon>Bacteria</taxon>
        <taxon>Candidatus Moduliflexota</taxon>
        <taxon>Candidatus Moduliflexia</taxon>
        <taxon>Candidatus Moduliflexales</taxon>
        <taxon>Candidatus Moduliflexaceae</taxon>
    </lineage>
</organism>
<dbReference type="EMBL" id="DF820457">
    <property type="protein sequence ID" value="GAK51388.1"/>
    <property type="molecule type" value="Genomic_DNA"/>
</dbReference>
<dbReference type="AlphaFoldDB" id="A0A081BLX2"/>
<feature type="chain" id="PRO_5001755161" evidence="2">
    <location>
        <begin position="31"/>
        <end position="111"/>
    </location>
</feature>
<evidence type="ECO:0000256" key="1">
    <source>
        <dbReference type="SAM" id="MobiDB-lite"/>
    </source>
</evidence>
<name>A0A081BLX2_9BACT</name>
<gene>
    <name evidence="3" type="ORF">U14_02632</name>
</gene>
<evidence type="ECO:0000256" key="2">
    <source>
        <dbReference type="SAM" id="SignalP"/>
    </source>
</evidence>
<proteinExistence type="predicted"/>
<keyword evidence="2" id="KW-0732">Signal</keyword>
<feature type="signal peptide" evidence="2">
    <location>
        <begin position="1"/>
        <end position="30"/>
    </location>
</feature>
<feature type="region of interest" description="Disordered" evidence="1">
    <location>
        <begin position="32"/>
        <end position="57"/>
    </location>
</feature>
<feature type="compositionally biased region" description="Low complexity" evidence="1">
    <location>
        <begin position="36"/>
        <end position="48"/>
    </location>
</feature>
<protein>
    <submittedName>
        <fullName evidence="3">Uncharacterized protein</fullName>
    </submittedName>
</protein>
<dbReference type="HOGENOM" id="CLU_2153360_0_0_0"/>
<dbReference type="PROSITE" id="PS51257">
    <property type="entry name" value="PROKAR_LIPOPROTEIN"/>
    <property type="match status" value="1"/>
</dbReference>
<sequence length="111" mass="11862">MKCFIRLQWVSFVKMLMIASFSIAILSACGDDDNDSPTTPTNNVTPASTPTPEPTPTSGNAICEFASSCPRGGSIQVCLNPDQTGFYLLSDGTKFPEGQEEEAASYCVTKL</sequence>
<evidence type="ECO:0000313" key="4">
    <source>
        <dbReference type="Proteomes" id="UP000030700"/>
    </source>
</evidence>
<evidence type="ECO:0000313" key="3">
    <source>
        <dbReference type="EMBL" id="GAK51388.1"/>
    </source>
</evidence>
<keyword evidence="4" id="KW-1185">Reference proteome</keyword>
<dbReference type="Proteomes" id="UP000030700">
    <property type="component" value="Unassembled WGS sequence"/>
</dbReference>
<accession>A0A081BLX2</accession>
<reference evidence="3" key="1">
    <citation type="journal article" date="2015" name="PeerJ">
        <title>First genomic representation of candidate bacterial phylum KSB3 points to enhanced environmental sensing as a trigger of wastewater bulking.</title>
        <authorList>
            <person name="Sekiguchi Y."/>
            <person name="Ohashi A."/>
            <person name="Parks D.H."/>
            <person name="Yamauchi T."/>
            <person name="Tyson G.W."/>
            <person name="Hugenholtz P."/>
        </authorList>
    </citation>
    <scope>NUCLEOTIDE SEQUENCE [LARGE SCALE GENOMIC DNA]</scope>
</reference>